<name>A0ABP3L2T5_9ACTN</name>
<protein>
    <submittedName>
        <fullName evidence="1">Uncharacterized protein</fullName>
    </submittedName>
</protein>
<sequence>MNTAAATGLLHLIAAEPGLLAAAPEGATGDDLHRRAGDEDHPCLGCGAPATCAVVVETGPSGPRWLDLCSPCWHTVRQANEGTPDSAGQ</sequence>
<dbReference type="Proteomes" id="UP001499895">
    <property type="component" value="Unassembled WGS sequence"/>
</dbReference>
<keyword evidence="2" id="KW-1185">Reference proteome</keyword>
<dbReference type="EMBL" id="BAAAHB010000119">
    <property type="protein sequence ID" value="GAA0491047.1"/>
    <property type="molecule type" value="Genomic_DNA"/>
</dbReference>
<reference evidence="2" key="1">
    <citation type="journal article" date="2019" name="Int. J. Syst. Evol. Microbiol.">
        <title>The Global Catalogue of Microorganisms (GCM) 10K type strain sequencing project: providing services to taxonomists for standard genome sequencing and annotation.</title>
        <authorList>
            <consortium name="The Broad Institute Genomics Platform"/>
            <consortium name="The Broad Institute Genome Sequencing Center for Infectious Disease"/>
            <person name="Wu L."/>
            <person name="Ma J."/>
        </authorList>
    </citation>
    <scope>NUCLEOTIDE SEQUENCE [LARGE SCALE GENOMIC DNA]</scope>
    <source>
        <strain evidence="2">JCM 10649</strain>
    </source>
</reference>
<evidence type="ECO:0000313" key="2">
    <source>
        <dbReference type="Proteomes" id="UP001499895"/>
    </source>
</evidence>
<accession>A0ABP3L2T5</accession>
<comment type="caution">
    <text evidence="1">The sequence shown here is derived from an EMBL/GenBank/DDBJ whole genome shotgun (WGS) entry which is preliminary data.</text>
</comment>
<dbReference type="RefSeq" id="WP_344096778.1">
    <property type="nucleotide sequence ID" value="NZ_BAAAHB010000119.1"/>
</dbReference>
<organism evidence="1 2">
    <name type="scientific">Streptomyces stramineus</name>
    <dbReference type="NCBI Taxonomy" id="173861"/>
    <lineage>
        <taxon>Bacteria</taxon>
        <taxon>Bacillati</taxon>
        <taxon>Actinomycetota</taxon>
        <taxon>Actinomycetes</taxon>
        <taxon>Kitasatosporales</taxon>
        <taxon>Streptomycetaceae</taxon>
        <taxon>Streptomyces</taxon>
    </lineage>
</organism>
<evidence type="ECO:0000313" key="1">
    <source>
        <dbReference type="EMBL" id="GAA0491047.1"/>
    </source>
</evidence>
<gene>
    <name evidence="1" type="ORF">GCM10009544_59830</name>
</gene>
<proteinExistence type="predicted"/>